<evidence type="ECO:0000313" key="1">
    <source>
        <dbReference type="EMBL" id="GME26226.1"/>
    </source>
</evidence>
<gene>
    <name evidence="1" type="primary">g4689</name>
    <name evidence="1" type="ORF">NpPPO83_00004689</name>
</gene>
<keyword evidence="2" id="KW-1185">Reference proteome</keyword>
<sequence>MPALPRIVRASPADALAVPFRSALSRPAPRAAGCGRRYATNSSFGGAPKSSSTRRQVTVANDDGHVRWGDLSAREKAARSTQQSFNFMVVIAGVLATGAVTYVIYTEVLSPEGATNQYHRSLRKIKEDPKCVELLGNPKKWVARGEHAHSRMARNWTISSRTDKDRAGNRHLHARYYV</sequence>
<protein>
    <submittedName>
        <fullName evidence="1">Mitochondrial inner membrane translocase complex subunit Tim21</fullName>
    </submittedName>
</protein>
<comment type="caution">
    <text evidence="1">The sequence shown here is derived from an EMBL/GenBank/DDBJ whole genome shotgun (WGS) entry which is preliminary data.</text>
</comment>
<dbReference type="EMBL" id="BSXG01000026">
    <property type="protein sequence ID" value="GME26226.1"/>
    <property type="molecule type" value="Genomic_DNA"/>
</dbReference>
<organism evidence="1 2">
    <name type="scientific">Neofusicoccum parvum</name>
    <dbReference type="NCBI Taxonomy" id="310453"/>
    <lineage>
        <taxon>Eukaryota</taxon>
        <taxon>Fungi</taxon>
        <taxon>Dikarya</taxon>
        <taxon>Ascomycota</taxon>
        <taxon>Pezizomycotina</taxon>
        <taxon>Dothideomycetes</taxon>
        <taxon>Dothideomycetes incertae sedis</taxon>
        <taxon>Botryosphaeriales</taxon>
        <taxon>Botryosphaeriaceae</taxon>
        <taxon>Neofusicoccum</taxon>
    </lineage>
</organism>
<evidence type="ECO:0000313" key="2">
    <source>
        <dbReference type="Proteomes" id="UP001165186"/>
    </source>
</evidence>
<proteinExistence type="predicted"/>
<reference evidence="1" key="1">
    <citation type="submission" date="2024-09" db="EMBL/GenBank/DDBJ databases">
        <title>Draft Genome Sequences of Neofusicoccum parvum.</title>
        <authorList>
            <person name="Ashida A."/>
            <person name="Camagna M."/>
            <person name="Tanaka A."/>
            <person name="Takemoto D."/>
        </authorList>
    </citation>
    <scope>NUCLEOTIDE SEQUENCE</scope>
    <source>
        <strain evidence="1">PPO83</strain>
    </source>
</reference>
<name>A0ACB5S0E2_9PEZI</name>
<dbReference type="Proteomes" id="UP001165186">
    <property type="component" value="Unassembled WGS sequence"/>
</dbReference>
<accession>A0ACB5S0E2</accession>